<accession>A0A263D2Q1</accession>
<organism evidence="4 5">
    <name type="scientific">Amycolatopsis antarctica</name>
    <dbReference type="NCBI Taxonomy" id="1854586"/>
    <lineage>
        <taxon>Bacteria</taxon>
        <taxon>Bacillati</taxon>
        <taxon>Actinomycetota</taxon>
        <taxon>Actinomycetes</taxon>
        <taxon>Pseudonocardiales</taxon>
        <taxon>Pseudonocardiaceae</taxon>
        <taxon>Amycolatopsis</taxon>
    </lineage>
</organism>
<dbReference type="EMBL" id="NKYE01000007">
    <property type="protein sequence ID" value="OZM72730.1"/>
    <property type="molecule type" value="Genomic_DNA"/>
</dbReference>
<evidence type="ECO:0000256" key="1">
    <source>
        <dbReference type="SAM" id="MobiDB-lite"/>
    </source>
</evidence>
<feature type="signal peptide" evidence="3">
    <location>
        <begin position="1"/>
        <end position="34"/>
    </location>
</feature>
<feature type="compositionally biased region" description="Gly residues" evidence="1">
    <location>
        <begin position="171"/>
        <end position="181"/>
    </location>
</feature>
<keyword evidence="2" id="KW-1133">Transmembrane helix</keyword>
<dbReference type="OrthoDB" id="3691936at2"/>
<feature type="region of interest" description="Disordered" evidence="1">
    <location>
        <begin position="146"/>
        <end position="202"/>
    </location>
</feature>
<proteinExistence type="predicted"/>
<sequence length="328" mass="31589">MAGRTRRAAAVGAATFVLAGTAALTTTTTGTAVAAPPLIAGSCGATLSGEPGQPIALNVGSLLGNPKAPTITIGTVQPGTNTIAVPGSQILGALSGLLKPILGPLVPNVCKVTVKAVNNVAAPVQDGAQAVAETGRDVVEGAARALNPGRKPAPQNPGGNGPGPQNPGPQPGTGGPGGEGSAPGAQRPAPGPGLLPPNSPVLGGGSGLPGFAALPTSFGGGFAPMRDYSNLPAASAGLFAPSPGLRYGGQVPGYAPQFGILGKDQAGRASGDESVQNAGRAEALPGSGGNPMTDAVGLPVLIAVLALSGVTAALVRTWVLRRSVEQGV</sequence>
<name>A0A263D2Q1_9PSEU</name>
<feature type="chain" id="PRO_5044495639" evidence="3">
    <location>
        <begin position="35"/>
        <end position="328"/>
    </location>
</feature>
<keyword evidence="2" id="KW-0812">Transmembrane</keyword>
<feature type="compositionally biased region" description="Pro residues" evidence="1">
    <location>
        <begin position="189"/>
        <end position="199"/>
    </location>
</feature>
<dbReference type="AlphaFoldDB" id="A0A263D2Q1"/>
<keyword evidence="5" id="KW-1185">Reference proteome</keyword>
<reference evidence="4 5" key="1">
    <citation type="submission" date="2017-07" db="EMBL/GenBank/DDBJ databases">
        <title>Amycolatopsis antarcticus sp. nov., isolated from the surface of an Antarcticus brown macroalga.</title>
        <authorList>
            <person name="Wang J."/>
            <person name="Leiva S."/>
            <person name="Huang J."/>
            <person name="Huang Y."/>
        </authorList>
    </citation>
    <scope>NUCLEOTIDE SEQUENCE [LARGE SCALE GENOMIC DNA]</scope>
    <source>
        <strain evidence="4 5">AU-G6</strain>
    </source>
</reference>
<keyword evidence="3" id="KW-0732">Signal</keyword>
<evidence type="ECO:0000256" key="3">
    <source>
        <dbReference type="SAM" id="SignalP"/>
    </source>
</evidence>
<dbReference type="InParanoid" id="A0A263D2Q1"/>
<dbReference type="RefSeq" id="WP_094863207.1">
    <property type="nucleotide sequence ID" value="NZ_NKYE01000007.1"/>
</dbReference>
<comment type="caution">
    <text evidence="4">The sequence shown here is derived from an EMBL/GenBank/DDBJ whole genome shotgun (WGS) entry which is preliminary data.</text>
</comment>
<evidence type="ECO:0000313" key="5">
    <source>
        <dbReference type="Proteomes" id="UP000242444"/>
    </source>
</evidence>
<feature type="transmembrane region" description="Helical" evidence="2">
    <location>
        <begin position="296"/>
        <end position="315"/>
    </location>
</feature>
<keyword evidence="2" id="KW-0472">Membrane</keyword>
<protein>
    <submittedName>
        <fullName evidence="4">Uncharacterized protein</fullName>
    </submittedName>
</protein>
<evidence type="ECO:0000256" key="2">
    <source>
        <dbReference type="SAM" id="Phobius"/>
    </source>
</evidence>
<evidence type="ECO:0000313" key="4">
    <source>
        <dbReference type="EMBL" id="OZM72730.1"/>
    </source>
</evidence>
<gene>
    <name evidence="4" type="ORF">CFN78_14000</name>
</gene>
<dbReference type="Proteomes" id="UP000242444">
    <property type="component" value="Unassembled WGS sequence"/>
</dbReference>